<dbReference type="InterPro" id="IPR013783">
    <property type="entry name" value="Ig-like_fold"/>
</dbReference>
<feature type="non-terminal residue" evidence="2">
    <location>
        <position position="86"/>
    </location>
</feature>
<organism evidence="2">
    <name type="scientific">marine metagenome</name>
    <dbReference type="NCBI Taxonomy" id="408172"/>
    <lineage>
        <taxon>unclassified sequences</taxon>
        <taxon>metagenomes</taxon>
        <taxon>ecological metagenomes</taxon>
    </lineage>
</organism>
<evidence type="ECO:0000259" key="1">
    <source>
        <dbReference type="Pfam" id="PF01833"/>
    </source>
</evidence>
<feature type="domain" description="IPT/TIG" evidence="1">
    <location>
        <begin position="4"/>
        <end position="71"/>
    </location>
</feature>
<accession>A0A382JNZ1</accession>
<dbReference type="EMBL" id="UINC01075156">
    <property type="protein sequence ID" value="SVC13062.1"/>
    <property type="molecule type" value="Genomic_DNA"/>
</dbReference>
<gene>
    <name evidence="2" type="ORF">METZ01_LOCUS265916</name>
</gene>
<dbReference type="InterPro" id="IPR002909">
    <property type="entry name" value="IPT_dom"/>
</dbReference>
<dbReference type="AlphaFoldDB" id="A0A382JNZ1"/>
<sequence length="86" mass="8849">VSLPRISSVYPLLAIEGGCITVEGEQLVPDSIMAPLPHVTIGNQPTRVVFAAPNAVTVIVPSGLDGGRTAVRVGDRIGETAFVDIG</sequence>
<proteinExistence type="predicted"/>
<dbReference type="InterPro" id="IPR014756">
    <property type="entry name" value="Ig_E-set"/>
</dbReference>
<dbReference type="Gene3D" id="2.60.40.10">
    <property type="entry name" value="Immunoglobulins"/>
    <property type="match status" value="1"/>
</dbReference>
<evidence type="ECO:0000313" key="2">
    <source>
        <dbReference type="EMBL" id="SVC13062.1"/>
    </source>
</evidence>
<feature type="non-terminal residue" evidence="2">
    <location>
        <position position="1"/>
    </location>
</feature>
<dbReference type="Pfam" id="PF01833">
    <property type="entry name" value="TIG"/>
    <property type="match status" value="1"/>
</dbReference>
<reference evidence="2" key="1">
    <citation type="submission" date="2018-05" db="EMBL/GenBank/DDBJ databases">
        <authorList>
            <person name="Lanie J.A."/>
            <person name="Ng W.-L."/>
            <person name="Kazmierczak K.M."/>
            <person name="Andrzejewski T.M."/>
            <person name="Davidsen T.M."/>
            <person name="Wayne K.J."/>
            <person name="Tettelin H."/>
            <person name="Glass J.I."/>
            <person name="Rusch D."/>
            <person name="Podicherti R."/>
            <person name="Tsui H.-C.T."/>
            <person name="Winkler M.E."/>
        </authorList>
    </citation>
    <scope>NUCLEOTIDE SEQUENCE</scope>
</reference>
<dbReference type="SUPFAM" id="SSF81296">
    <property type="entry name" value="E set domains"/>
    <property type="match status" value="1"/>
</dbReference>
<protein>
    <recommendedName>
        <fullName evidence="1">IPT/TIG domain-containing protein</fullName>
    </recommendedName>
</protein>
<name>A0A382JNZ1_9ZZZZ</name>